<evidence type="ECO:0000256" key="1">
    <source>
        <dbReference type="ARBA" id="ARBA00022481"/>
    </source>
</evidence>
<accession>A0A072TPC9</accession>
<dbReference type="Gramene" id="rna39987">
    <property type="protein sequence ID" value="RHN45610.1"/>
    <property type="gene ID" value="gene39987"/>
</dbReference>
<evidence type="ECO:0000313" key="8">
    <source>
        <dbReference type="EMBL" id="RHN45610.1"/>
    </source>
</evidence>
<dbReference type="HOGENOM" id="CLU_092610_3_1_1"/>
<evidence type="ECO:0000256" key="4">
    <source>
        <dbReference type="ARBA" id="ARBA00023289"/>
    </source>
</evidence>
<feature type="domain" description="HMA" evidence="6">
    <location>
        <begin position="1"/>
        <end position="68"/>
    </location>
</feature>
<dbReference type="Gene3D" id="3.30.70.100">
    <property type="match status" value="1"/>
</dbReference>
<sequence length="110" mass="12830">MKKVLLKVDFYNDRIKQKVMKTASSLPGVESVAIDSKEKKLTLSGDIDPVKAVCKLRKLCQTEIVSIGPLKDKKKDSTNTNEVIPLQYFDTYPFYYQMTQPRYFQNYYYV</sequence>
<dbReference type="GO" id="GO:0046872">
    <property type="term" value="F:metal ion binding"/>
    <property type="evidence" value="ECO:0007669"/>
    <property type="project" value="UniProtKB-KW"/>
</dbReference>
<reference evidence="7 10" key="1">
    <citation type="journal article" date="2011" name="Nature">
        <title>The Medicago genome provides insight into the evolution of rhizobial symbioses.</title>
        <authorList>
            <person name="Young N.D."/>
            <person name="Debelle F."/>
            <person name="Oldroyd G.E."/>
            <person name="Geurts R."/>
            <person name="Cannon S.B."/>
            <person name="Udvardi M.K."/>
            <person name="Benedito V.A."/>
            <person name="Mayer K.F."/>
            <person name="Gouzy J."/>
            <person name="Schoof H."/>
            <person name="Van de Peer Y."/>
            <person name="Proost S."/>
            <person name="Cook D.R."/>
            <person name="Meyers B.C."/>
            <person name="Spannagl M."/>
            <person name="Cheung F."/>
            <person name="De Mita S."/>
            <person name="Krishnakumar V."/>
            <person name="Gundlach H."/>
            <person name="Zhou S."/>
            <person name="Mudge J."/>
            <person name="Bharti A.K."/>
            <person name="Murray J.D."/>
            <person name="Naoumkina M.A."/>
            <person name="Rosen B."/>
            <person name="Silverstein K.A."/>
            <person name="Tang H."/>
            <person name="Rombauts S."/>
            <person name="Zhao P.X."/>
            <person name="Zhou P."/>
            <person name="Barbe V."/>
            <person name="Bardou P."/>
            <person name="Bechner M."/>
            <person name="Bellec A."/>
            <person name="Berger A."/>
            <person name="Berges H."/>
            <person name="Bidwell S."/>
            <person name="Bisseling T."/>
            <person name="Choisne N."/>
            <person name="Couloux A."/>
            <person name="Denny R."/>
            <person name="Deshpande S."/>
            <person name="Dai X."/>
            <person name="Doyle J.J."/>
            <person name="Dudez A.M."/>
            <person name="Farmer A.D."/>
            <person name="Fouteau S."/>
            <person name="Franken C."/>
            <person name="Gibelin C."/>
            <person name="Gish J."/>
            <person name="Goldstein S."/>
            <person name="Gonzalez A.J."/>
            <person name="Green P.J."/>
            <person name="Hallab A."/>
            <person name="Hartog M."/>
            <person name="Hua A."/>
            <person name="Humphray S.J."/>
            <person name="Jeong D.H."/>
            <person name="Jing Y."/>
            <person name="Jocker A."/>
            <person name="Kenton S.M."/>
            <person name="Kim D.J."/>
            <person name="Klee K."/>
            <person name="Lai H."/>
            <person name="Lang C."/>
            <person name="Lin S."/>
            <person name="Macmil S.L."/>
            <person name="Magdelenat G."/>
            <person name="Matthews L."/>
            <person name="McCorrison J."/>
            <person name="Monaghan E.L."/>
            <person name="Mun J.H."/>
            <person name="Najar F.Z."/>
            <person name="Nicholson C."/>
            <person name="Noirot C."/>
            <person name="O'Bleness M."/>
            <person name="Paule C.R."/>
            <person name="Poulain J."/>
            <person name="Prion F."/>
            <person name="Qin B."/>
            <person name="Qu C."/>
            <person name="Retzel E.F."/>
            <person name="Riddle C."/>
            <person name="Sallet E."/>
            <person name="Samain S."/>
            <person name="Samson N."/>
            <person name="Sanders I."/>
            <person name="Saurat O."/>
            <person name="Scarpelli C."/>
            <person name="Schiex T."/>
            <person name="Segurens B."/>
            <person name="Severin A.J."/>
            <person name="Sherrier D.J."/>
            <person name="Shi R."/>
            <person name="Sims S."/>
            <person name="Singer S.R."/>
            <person name="Sinharoy S."/>
            <person name="Sterck L."/>
            <person name="Viollet A."/>
            <person name="Wang B.B."/>
            <person name="Wang K."/>
            <person name="Wang M."/>
            <person name="Wang X."/>
            <person name="Warfsmann J."/>
            <person name="Weissenbach J."/>
            <person name="White D.D."/>
            <person name="White J.D."/>
            <person name="Wiley G.B."/>
            <person name="Wincker P."/>
            <person name="Xing Y."/>
            <person name="Yang L."/>
            <person name="Yao Z."/>
            <person name="Ying F."/>
            <person name="Zhai J."/>
            <person name="Zhou L."/>
            <person name="Zuber A."/>
            <person name="Denarie J."/>
            <person name="Dixon R.A."/>
            <person name="May G.D."/>
            <person name="Schwartz D.C."/>
            <person name="Rogers J."/>
            <person name="Quetier F."/>
            <person name="Town C.D."/>
            <person name="Roe B.A."/>
        </authorList>
    </citation>
    <scope>NUCLEOTIDE SEQUENCE [LARGE SCALE GENOMIC DNA]</scope>
    <source>
        <strain evidence="7">A17</strain>
        <strain evidence="9 10">cv. Jemalong A17</strain>
    </source>
</reference>
<reference evidence="8" key="4">
    <citation type="journal article" date="2018" name="Nat. Plants">
        <title>Whole-genome landscape of Medicago truncatula symbiotic genes.</title>
        <authorList>
            <person name="Pecrix Y."/>
            <person name="Gamas P."/>
            <person name="Carrere S."/>
        </authorList>
    </citation>
    <scope>NUCLEOTIDE SEQUENCE</scope>
    <source>
        <tissue evidence="8">Leaves</tissue>
    </source>
</reference>
<evidence type="ECO:0000256" key="5">
    <source>
        <dbReference type="ARBA" id="ARBA00024045"/>
    </source>
</evidence>
<proteinExistence type="inferred from homology"/>
<dbReference type="PANTHER" id="PTHR45811:SF38">
    <property type="entry name" value="HEAVY METAL-ASSOCIATED DOMAIN PROTEIN"/>
    <property type="match status" value="1"/>
</dbReference>
<name>A0A072TPC9_MEDTR</name>
<keyword evidence="2" id="KW-0479">Metal-binding</keyword>
<dbReference type="InterPro" id="IPR006121">
    <property type="entry name" value="HMA_dom"/>
</dbReference>
<reference evidence="9" key="3">
    <citation type="submission" date="2015-06" db="UniProtKB">
        <authorList>
            <consortium name="EnsemblPlants"/>
        </authorList>
    </citation>
    <scope>IDENTIFICATION</scope>
    <source>
        <strain evidence="9">cv. Jemalong A17</strain>
    </source>
</reference>
<dbReference type="PROSITE" id="PS50846">
    <property type="entry name" value="HMA_2"/>
    <property type="match status" value="1"/>
</dbReference>
<evidence type="ECO:0000256" key="3">
    <source>
        <dbReference type="ARBA" id="ARBA00023288"/>
    </source>
</evidence>
<dbReference type="Proteomes" id="UP000265566">
    <property type="component" value="Chromosome 7"/>
</dbReference>
<evidence type="ECO:0000313" key="10">
    <source>
        <dbReference type="Proteomes" id="UP000002051"/>
    </source>
</evidence>
<dbReference type="AlphaFoldDB" id="A0A072TPC9"/>
<dbReference type="OrthoDB" id="1923658at2759"/>
<keyword evidence="1" id="KW-0488">Methylation</keyword>
<dbReference type="EnsemblPlants" id="KEH15395">
    <property type="protein sequence ID" value="KEH15395"/>
    <property type="gene ID" value="MTR_1173s0010"/>
</dbReference>
<dbReference type="STRING" id="3880.A0A072TPC9"/>
<organism evidence="7 10">
    <name type="scientific">Medicago truncatula</name>
    <name type="common">Barrel medic</name>
    <name type="synonym">Medicago tribuloides</name>
    <dbReference type="NCBI Taxonomy" id="3880"/>
    <lineage>
        <taxon>Eukaryota</taxon>
        <taxon>Viridiplantae</taxon>
        <taxon>Streptophyta</taxon>
        <taxon>Embryophyta</taxon>
        <taxon>Tracheophyta</taxon>
        <taxon>Spermatophyta</taxon>
        <taxon>Magnoliopsida</taxon>
        <taxon>eudicotyledons</taxon>
        <taxon>Gunneridae</taxon>
        <taxon>Pentapetalae</taxon>
        <taxon>rosids</taxon>
        <taxon>fabids</taxon>
        <taxon>Fabales</taxon>
        <taxon>Fabaceae</taxon>
        <taxon>Papilionoideae</taxon>
        <taxon>50 kb inversion clade</taxon>
        <taxon>NPAAA clade</taxon>
        <taxon>Hologalegina</taxon>
        <taxon>IRL clade</taxon>
        <taxon>Trifolieae</taxon>
        <taxon>Medicago</taxon>
    </lineage>
</organism>
<keyword evidence="10" id="KW-1185">Reference proteome</keyword>
<evidence type="ECO:0000259" key="6">
    <source>
        <dbReference type="PROSITE" id="PS50846"/>
    </source>
</evidence>
<dbReference type="Pfam" id="PF00403">
    <property type="entry name" value="HMA"/>
    <property type="match status" value="1"/>
</dbReference>
<dbReference type="PANTHER" id="PTHR45811">
    <property type="entry name" value="COPPER TRANSPORT PROTEIN FAMILY-RELATED"/>
    <property type="match status" value="1"/>
</dbReference>
<dbReference type="InterPro" id="IPR036163">
    <property type="entry name" value="HMA_dom_sf"/>
</dbReference>
<dbReference type="Proteomes" id="UP000002051">
    <property type="component" value="Unassembled WGS sequence"/>
</dbReference>
<dbReference type="EMBL" id="KL403897">
    <property type="protein sequence ID" value="KEH15395.1"/>
    <property type="molecule type" value="Genomic_DNA"/>
</dbReference>
<dbReference type="EMBL" id="PSQE01000007">
    <property type="protein sequence ID" value="RHN45610.1"/>
    <property type="molecule type" value="Genomic_DNA"/>
</dbReference>
<reference evidence="7 10" key="2">
    <citation type="journal article" date="2014" name="BMC Genomics">
        <title>An improved genome release (version Mt4.0) for the model legume Medicago truncatula.</title>
        <authorList>
            <person name="Tang H."/>
            <person name="Krishnakumar V."/>
            <person name="Bidwell S."/>
            <person name="Rosen B."/>
            <person name="Chan A."/>
            <person name="Zhou S."/>
            <person name="Gentzbittel L."/>
            <person name="Childs K.L."/>
            <person name="Yandell M."/>
            <person name="Gundlach H."/>
            <person name="Mayer K.F."/>
            <person name="Schwartz D.C."/>
            <person name="Town C.D."/>
        </authorList>
    </citation>
    <scope>GENOME REANNOTATION</scope>
    <source>
        <strain evidence="7">A17</strain>
        <strain evidence="9 10">cv. Jemalong A17</strain>
    </source>
</reference>
<comment type="similarity">
    <text evidence="5">Belongs to the HIPP family.</text>
</comment>
<gene>
    <name evidence="9" type="primary">25481600</name>
    <name evidence="7" type="ORF">MTR_1173s0010</name>
    <name evidence="8" type="ORF">MtrunA17_Chr7g0233211</name>
</gene>
<evidence type="ECO:0000313" key="9">
    <source>
        <dbReference type="EnsemblPlants" id="KEH15395"/>
    </source>
</evidence>
<evidence type="ECO:0000256" key="2">
    <source>
        <dbReference type="ARBA" id="ARBA00022723"/>
    </source>
</evidence>
<dbReference type="SUPFAM" id="SSF55008">
    <property type="entry name" value="HMA, heavy metal-associated domain"/>
    <property type="match status" value="1"/>
</dbReference>
<dbReference type="InterPro" id="IPR051863">
    <property type="entry name" value="HIPP"/>
</dbReference>
<evidence type="ECO:0000313" key="7">
    <source>
        <dbReference type="EMBL" id="KEH15395.1"/>
    </source>
</evidence>
<keyword evidence="4" id="KW-0636">Prenylation</keyword>
<protein>
    <submittedName>
        <fullName evidence="7">Heavy metal transport/detoxification superfamily protein</fullName>
    </submittedName>
    <submittedName>
        <fullName evidence="8">Putative heavy metal-associated domain, HMA</fullName>
    </submittedName>
</protein>
<keyword evidence="3" id="KW-0449">Lipoprotein</keyword>
<dbReference type="KEGG" id="mtr:25481600"/>